<dbReference type="AlphaFoldDB" id="A0A1C4WBE6"/>
<name>A0A1C4WBE6_9ACTN</name>
<protein>
    <submittedName>
        <fullName evidence="2">Uncharacterized protein</fullName>
    </submittedName>
</protein>
<evidence type="ECO:0000313" key="2">
    <source>
        <dbReference type="EMBL" id="SCE93518.1"/>
    </source>
</evidence>
<gene>
    <name evidence="2" type="ORF">GA0070214_103407</name>
</gene>
<keyword evidence="3" id="KW-1185">Reference proteome</keyword>
<reference evidence="3" key="1">
    <citation type="submission" date="2016-06" db="EMBL/GenBank/DDBJ databases">
        <authorList>
            <person name="Varghese N."/>
            <person name="Submissions Spin"/>
        </authorList>
    </citation>
    <scope>NUCLEOTIDE SEQUENCE [LARGE SCALE GENOMIC DNA]</scope>
    <source>
        <strain evidence="3">DSM 45246</strain>
    </source>
</reference>
<dbReference type="EMBL" id="FMCS01000003">
    <property type="protein sequence ID" value="SCE93518.1"/>
    <property type="molecule type" value="Genomic_DNA"/>
</dbReference>
<accession>A0A1C4WBE6</accession>
<feature type="region of interest" description="Disordered" evidence="1">
    <location>
        <begin position="85"/>
        <end position="109"/>
    </location>
</feature>
<sequence length="109" mass="12676">MFAIRAADLIERMYDHGVQEVVRRWWNGVWGRLTRRDVWLVRETRWTVMARAGDTESGRVLRWEFASEPPALEMVDRLLRADTAGQWREQDRATPPPAAGAGEARRVTE</sequence>
<evidence type="ECO:0000256" key="1">
    <source>
        <dbReference type="SAM" id="MobiDB-lite"/>
    </source>
</evidence>
<organism evidence="2 3">
    <name type="scientific">Micromonospora chaiyaphumensis</name>
    <dbReference type="NCBI Taxonomy" id="307119"/>
    <lineage>
        <taxon>Bacteria</taxon>
        <taxon>Bacillati</taxon>
        <taxon>Actinomycetota</taxon>
        <taxon>Actinomycetes</taxon>
        <taxon>Micromonosporales</taxon>
        <taxon>Micromonosporaceae</taxon>
        <taxon>Micromonospora</taxon>
    </lineage>
</organism>
<dbReference type="Proteomes" id="UP000199629">
    <property type="component" value="Unassembled WGS sequence"/>
</dbReference>
<evidence type="ECO:0000313" key="3">
    <source>
        <dbReference type="Proteomes" id="UP000199629"/>
    </source>
</evidence>
<proteinExistence type="predicted"/>